<feature type="transmembrane region" description="Helical" evidence="1">
    <location>
        <begin position="137"/>
        <end position="160"/>
    </location>
</feature>
<sequence>MMNEESSFFFLSILVVEVFSFFEDSLTRFFTPTNQRRSRVAQSSFSLETFEPGASSSRAASYKSIESKKHHFSAISIDTKQSDLQSPISLQPSISSSLKSGQSTPSPHRRTDALFDALSPYFSAASEKRRTFSKVHFIIFLRLVSNCFCLFISLLIVSFFHTCSRSNSVTFFLGS</sequence>
<proteinExistence type="predicted"/>
<feature type="signal peptide" evidence="2">
    <location>
        <begin position="1"/>
        <end position="20"/>
    </location>
</feature>
<dbReference type="WBParaSite" id="BTMF_0000641501-mRNA-1">
    <property type="protein sequence ID" value="BTMF_0000641501-mRNA-1"/>
    <property type="gene ID" value="BTMF_0000641501"/>
</dbReference>
<evidence type="ECO:0000313" key="5">
    <source>
        <dbReference type="WBParaSite" id="BTMF_0000641501-mRNA-1"/>
    </source>
</evidence>
<feature type="chain" id="PRO_5043130623" evidence="2">
    <location>
        <begin position="21"/>
        <end position="175"/>
    </location>
</feature>
<reference evidence="5" key="1">
    <citation type="submission" date="2017-02" db="UniProtKB">
        <authorList>
            <consortium name="WormBaseParasite"/>
        </authorList>
    </citation>
    <scope>IDENTIFICATION</scope>
</reference>
<accession>A0A0R3QJ19</accession>
<dbReference type="AlphaFoldDB" id="A0A0R3QJ19"/>
<keyword evidence="2" id="KW-0732">Signal</keyword>
<evidence type="ECO:0000313" key="4">
    <source>
        <dbReference type="Proteomes" id="UP000280834"/>
    </source>
</evidence>
<dbReference type="Proteomes" id="UP000280834">
    <property type="component" value="Unassembled WGS sequence"/>
</dbReference>
<evidence type="ECO:0000313" key="3">
    <source>
        <dbReference type="EMBL" id="VDO18333.1"/>
    </source>
</evidence>
<reference evidence="3 4" key="2">
    <citation type="submission" date="2018-11" db="EMBL/GenBank/DDBJ databases">
        <authorList>
            <consortium name="Pathogen Informatics"/>
        </authorList>
    </citation>
    <scope>NUCLEOTIDE SEQUENCE [LARGE SCALE GENOMIC DNA]</scope>
</reference>
<keyword evidence="1" id="KW-0812">Transmembrane</keyword>
<evidence type="ECO:0000256" key="2">
    <source>
        <dbReference type="SAM" id="SignalP"/>
    </source>
</evidence>
<keyword evidence="1" id="KW-1133">Transmembrane helix</keyword>
<organism evidence="5">
    <name type="scientific">Brugia timori</name>
    <dbReference type="NCBI Taxonomy" id="42155"/>
    <lineage>
        <taxon>Eukaryota</taxon>
        <taxon>Metazoa</taxon>
        <taxon>Ecdysozoa</taxon>
        <taxon>Nematoda</taxon>
        <taxon>Chromadorea</taxon>
        <taxon>Rhabditida</taxon>
        <taxon>Spirurina</taxon>
        <taxon>Spiruromorpha</taxon>
        <taxon>Filarioidea</taxon>
        <taxon>Onchocercidae</taxon>
        <taxon>Brugia</taxon>
    </lineage>
</organism>
<keyword evidence="4" id="KW-1185">Reference proteome</keyword>
<evidence type="ECO:0000256" key="1">
    <source>
        <dbReference type="SAM" id="Phobius"/>
    </source>
</evidence>
<keyword evidence="1" id="KW-0472">Membrane</keyword>
<protein>
    <submittedName>
        <fullName evidence="5">Secreted protein</fullName>
    </submittedName>
</protein>
<dbReference type="STRING" id="42155.A0A0R3QJ19"/>
<gene>
    <name evidence="3" type="ORF">BTMF_LOCUS5652</name>
</gene>
<dbReference type="EMBL" id="UZAG01006220">
    <property type="protein sequence ID" value="VDO18333.1"/>
    <property type="molecule type" value="Genomic_DNA"/>
</dbReference>
<name>A0A0R3QJ19_9BILA</name>